<feature type="domain" description="Fibronectin type-III" evidence="12">
    <location>
        <begin position="451"/>
        <end position="532"/>
    </location>
</feature>
<comment type="subcellular location">
    <subcellularLocation>
        <location evidence="1">Secreted</location>
        <location evidence="1">Extracellular space</location>
        <location evidence="1">Extracellular matrix</location>
    </subcellularLocation>
</comment>
<evidence type="ECO:0000256" key="5">
    <source>
        <dbReference type="ARBA" id="ARBA00022737"/>
    </source>
</evidence>
<feature type="domain" description="VWFA" evidence="11">
    <location>
        <begin position="908"/>
        <end position="1081"/>
    </location>
</feature>
<evidence type="ECO:0000313" key="13">
    <source>
        <dbReference type="Ensembl" id="ENSLCAP00010010996.1"/>
    </source>
</evidence>
<dbReference type="FunFam" id="2.60.120.200:FF:000008">
    <property type="entry name" value="Collagen type XII alpha 1 chain"/>
    <property type="match status" value="1"/>
</dbReference>
<dbReference type="PRINTS" id="PR00453">
    <property type="entry name" value="VWFADOMAIN"/>
</dbReference>
<feature type="region of interest" description="Disordered" evidence="10">
    <location>
        <begin position="1333"/>
        <end position="1358"/>
    </location>
</feature>
<evidence type="ECO:0000256" key="1">
    <source>
        <dbReference type="ARBA" id="ARBA00004498"/>
    </source>
</evidence>
<dbReference type="FunFam" id="2.60.40.10:FF:000480">
    <property type="entry name" value="Collagen, type XII, alpha 1"/>
    <property type="match status" value="1"/>
</dbReference>
<keyword evidence="4" id="KW-0732">Signal</keyword>
<protein>
    <submittedName>
        <fullName evidence="13">Collagen type XIV alpha 1 chain</fullName>
    </submittedName>
</protein>
<dbReference type="Proteomes" id="UP000314980">
    <property type="component" value="Unassembled WGS sequence"/>
</dbReference>
<evidence type="ECO:0000256" key="6">
    <source>
        <dbReference type="ARBA" id="ARBA00023119"/>
    </source>
</evidence>
<dbReference type="CDD" id="cd01482">
    <property type="entry name" value="vWA_collagen_alphaI-XII-like"/>
    <property type="match status" value="2"/>
</dbReference>
<dbReference type="FunFam" id="2.60.40.10:FF:000444">
    <property type="entry name" value="Collagen alpha-1(XIV) chain isoform X2"/>
    <property type="match status" value="1"/>
</dbReference>
<keyword evidence="6" id="KW-0176">Collagen</keyword>
<organism evidence="13 14">
    <name type="scientific">Lates calcarifer</name>
    <name type="common">Barramundi</name>
    <name type="synonym">Holocentrus calcarifer</name>
    <dbReference type="NCBI Taxonomy" id="8187"/>
    <lineage>
        <taxon>Eukaryota</taxon>
        <taxon>Metazoa</taxon>
        <taxon>Chordata</taxon>
        <taxon>Craniata</taxon>
        <taxon>Vertebrata</taxon>
        <taxon>Euteleostomi</taxon>
        <taxon>Actinopterygii</taxon>
        <taxon>Neopterygii</taxon>
        <taxon>Teleostei</taxon>
        <taxon>Neoteleostei</taxon>
        <taxon>Acanthomorphata</taxon>
        <taxon>Carangaria</taxon>
        <taxon>Carangaria incertae sedis</taxon>
        <taxon>Centropomidae</taxon>
        <taxon>Lates</taxon>
    </lineage>
</organism>
<keyword evidence="5" id="KW-0677">Repeat</keyword>
<feature type="compositionally biased region" description="Pro residues" evidence="10">
    <location>
        <begin position="1341"/>
        <end position="1351"/>
    </location>
</feature>
<keyword evidence="14" id="KW-1185">Reference proteome</keyword>
<dbReference type="InterPro" id="IPR036116">
    <property type="entry name" value="FN3_sf"/>
</dbReference>
<dbReference type="CDD" id="cd00063">
    <property type="entry name" value="FN3"/>
    <property type="match status" value="6"/>
</dbReference>
<evidence type="ECO:0000256" key="4">
    <source>
        <dbReference type="ARBA" id="ARBA00022729"/>
    </source>
</evidence>
<dbReference type="InterPro" id="IPR048287">
    <property type="entry name" value="TSPN-like_N"/>
</dbReference>
<evidence type="ECO:0000256" key="8">
    <source>
        <dbReference type="ARBA" id="ARBA00023278"/>
    </source>
</evidence>
<dbReference type="Gene3D" id="2.60.120.200">
    <property type="match status" value="1"/>
</dbReference>
<keyword evidence="7" id="KW-0325">Glycoprotein</keyword>
<feature type="domain" description="Fibronectin type-III" evidence="12">
    <location>
        <begin position="726"/>
        <end position="816"/>
    </location>
</feature>
<feature type="compositionally biased region" description="Low complexity" evidence="10">
    <location>
        <begin position="1408"/>
        <end position="1419"/>
    </location>
</feature>
<feature type="domain" description="Fibronectin type-III" evidence="12">
    <location>
        <begin position="360"/>
        <end position="450"/>
    </location>
</feature>
<feature type="compositionally biased region" description="Low complexity" evidence="10">
    <location>
        <begin position="1442"/>
        <end position="1453"/>
    </location>
</feature>
<accession>A0A4W6CH85</accession>
<evidence type="ECO:0000313" key="14">
    <source>
        <dbReference type="Proteomes" id="UP000314980"/>
    </source>
</evidence>
<feature type="domain" description="Fibronectin type-III" evidence="12">
    <location>
        <begin position="269"/>
        <end position="359"/>
    </location>
</feature>
<dbReference type="Pfam" id="PF00041">
    <property type="entry name" value="fn3"/>
    <property type="match status" value="6"/>
</dbReference>
<dbReference type="InterPro" id="IPR013320">
    <property type="entry name" value="ConA-like_dom_sf"/>
</dbReference>
<feature type="region of interest" description="Disordered" evidence="10">
    <location>
        <begin position="871"/>
        <end position="895"/>
    </location>
</feature>
<feature type="domain" description="Fibronectin type-III" evidence="12">
    <location>
        <begin position="533"/>
        <end position="623"/>
    </location>
</feature>
<dbReference type="SUPFAM" id="SSF49265">
    <property type="entry name" value="Fibronectin type III"/>
    <property type="match status" value="5"/>
</dbReference>
<reference evidence="14" key="1">
    <citation type="submission" date="2015-09" db="EMBL/GenBank/DDBJ databases">
        <authorList>
            <person name="Sai Rama Sridatta P."/>
        </authorList>
    </citation>
    <scope>NUCLEOTIDE SEQUENCE [LARGE SCALE GENOMIC DNA]</scope>
</reference>
<keyword evidence="2" id="KW-0964">Secreted</keyword>
<evidence type="ECO:0000256" key="9">
    <source>
        <dbReference type="ARBA" id="ARBA00049648"/>
    </source>
</evidence>
<dbReference type="SUPFAM" id="SSF49899">
    <property type="entry name" value="Concanavalin A-like lectins/glucanases"/>
    <property type="match status" value="1"/>
</dbReference>
<evidence type="ECO:0000256" key="2">
    <source>
        <dbReference type="ARBA" id="ARBA00022525"/>
    </source>
</evidence>
<dbReference type="Gene3D" id="3.40.50.410">
    <property type="entry name" value="von Willebrand factor, type A domain"/>
    <property type="match status" value="2"/>
</dbReference>
<sequence length="1502" mass="164193">MLRVLYLCTVYPALEHVFLCKSKYVSYSLNLFIIYHLFSEEAVISSPLTLLSLFSLPHPVDQFVCHTEAIADIVILVDGSWSIGRLNFRLVRMFLENLVNAFDVGIDKTRIGLAQYSGDPRIEWHLNAFSTKDAVIDAVKNLPYKGGNTLTGLALTYILENCFKPESGSRVGVPKIGILITDGKSQDDVIPPAHSLRNAGVELFAIGVKNADENELRSIASEPENTHVYNVADFNIMSSIVEGLTKTVCEQVEQQDKDIKESKETDIGTPLDLVTSEVTARSFRVSWSHAPGNVEKYRVVYYPVQGGEPQEAVVDGSETSVVLEHLSSLTEYQLAVFAVYANEASEALRGSETTLALPTVTGLRLFDVTHSTMKARWDSVDGASGYMLLYAPLTDDGDLDEKEIKVSDAVTELELDGLIPHTEYTVTVYAMYGEEASDPITNQETTLPLSPPSNLQFSDITHNSAHISWDPAPGGVKGYRIICLGTVEVGPVSSYDLSKLMSLMEYSVAIFAMYDNGQSEPLTDAFTTNPVPGPLNLRSSDVGTESFAVSWDHSADDIVLYRLSWAPFTGGDTKEVVLSGSDNRYILNGLNPSTEYEVMLTAVFNDESESDTVSVIETTCKWLFNWQHVQLTVTCCLNLKLSDETTQSLEASWEMEDPHVESYRVSYGSLKDHNEESVLVPGGQRRAVLQPLQSDTQYMVTVTPVYTDGQDGISVSTLGATLPLLSPGNLRVSEEWYNRFRVTWDPPQSPTEGYRIVYQPIYVSGPVLETTVGEDVNSMLLLNLLSGTEYSVQVTASYPTGQSEPQLVNAKTCKHPYHTPAKITHTLLLDQRQEVSLGGGASRQCFYDLTPSSQYQISVHTQMQEMEGPSVSITDMTSPTQAPTEPPTTEPPPTIPPAKEVCKEAKADLAFLVDGSWSIGDDNFMKITRFLYSTMGSLDLIGPDGTQVAIAQFSDDARTEFQLSSHGNKEALLEAIQRIRYKGGNTKTGRAIKHVKESIFTTEAGARRGVPKVLVVLTDGRSQDDVNKVSKEMQMEGYIIFAIGFADADYGELVNIASKPSDRHVFFVDDLDAVKKIEEQLITFVCEAATATCPSVLMSGNTMAGFRMMEKFGLVEKEYSIIPGVSLEPGSFNSFPCYRLHRDAMVSQPTKYLHPEGLPSDYTISMMLRLLPETPQEPFALWEILNKANEPLVGLILDNSGKTLTFFNYDYKGDFQTVTFEGTEIKKIFHGSFHKLHVTISKTSVKVVLDCSVVGEKPVSAAGNITTDGVEILGRMFRSRGTQDNSAPFQLQMFDIICSTSWASRDKCCELPLGPRVNVEAFKSNVLISQGPQGPVGEIGPPGPAGPPGPQGPSGLSIQGPPVRLCSGLYLSLCVSFVPKGDVQSQAAVRAIARQVCEQLIQSETLNQNRTNKQTKNTQIIPVQSAVSVRTVPGPPGEPGRRGLPGPQGEQGPPGRPGFPGTNAGSADYKSENENNLGGVELERGEAACSSSLLEAGSSRLQ</sequence>
<reference evidence="13" key="3">
    <citation type="submission" date="2025-09" db="UniProtKB">
        <authorList>
            <consortium name="Ensembl"/>
        </authorList>
    </citation>
    <scope>IDENTIFICATION</scope>
</reference>
<dbReference type="GO" id="GO:0005614">
    <property type="term" value="C:interstitial matrix"/>
    <property type="evidence" value="ECO:0007669"/>
    <property type="project" value="TreeGrafter"/>
</dbReference>
<dbReference type="PANTHER" id="PTHR24020:SF15">
    <property type="entry name" value="COLLAGEN ALPHA-1(XIV) CHAIN"/>
    <property type="match status" value="1"/>
</dbReference>
<keyword evidence="8" id="KW-0379">Hydroxylation</keyword>
<dbReference type="SMART" id="SM00060">
    <property type="entry name" value="FN3"/>
    <property type="match status" value="6"/>
</dbReference>
<feature type="compositionally biased region" description="Pro residues" evidence="10">
    <location>
        <begin position="884"/>
        <end position="895"/>
    </location>
</feature>
<comment type="similarity">
    <text evidence="9">Belongs to the fibril-associated collagens with interrupted helices (FACIT) family.</text>
</comment>
<dbReference type="PROSITE" id="PS50234">
    <property type="entry name" value="VWFA"/>
    <property type="match status" value="2"/>
</dbReference>
<reference evidence="13" key="2">
    <citation type="submission" date="2025-08" db="UniProtKB">
        <authorList>
            <consortium name="Ensembl"/>
        </authorList>
    </citation>
    <scope>IDENTIFICATION</scope>
</reference>
<proteinExistence type="inferred from homology"/>
<evidence type="ECO:0000259" key="12">
    <source>
        <dbReference type="PROSITE" id="PS50853"/>
    </source>
</evidence>
<gene>
    <name evidence="13" type="primary">COL14A1</name>
</gene>
<keyword evidence="3" id="KW-0272">Extracellular matrix</keyword>
<evidence type="ECO:0000256" key="7">
    <source>
        <dbReference type="ARBA" id="ARBA00023180"/>
    </source>
</evidence>
<feature type="domain" description="VWFA" evidence="11">
    <location>
        <begin position="72"/>
        <end position="244"/>
    </location>
</feature>
<dbReference type="SMART" id="SM00327">
    <property type="entry name" value="VWA"/>
    <property type="match status" value="2"/>
</dbReference>
<dbReference type="InterPro" id="IPR050525">
    <property type="entry name" value="ECM_Assembly_Org"/>
</dbReference>
<dbReference type="InterPro" id="IPR013783">
    <property type="entry name" value="Ig-like_fold"/>
</dbReference>
<dbReference type="Gene3D" id="1.20.5.320">
    <property type="entry name" value="6-Phosphogluconate Dehydrogenase, domain 3"/>
    <property type="match status" value="1"/>
</dbReference>
<dbReference type="PANTHER" id="PTHR24020">
    <property type="entry name" value="COLLAGEN ALPHA"/>
    <property type="match status" value="1"/>
</dbReference>
<dbReference type="InterPro" id="IPR003961">
    <property type="entry name" value="FN3_dom"/>
</dbReference>
<dbReference type="GO" id="GO:0005615">
    <property type="term" value="C:extracellular space"/>
    <property type="evidence" value="ECO:0007669"/>
    <property type="project" value="TreeGrafter"/>
</dbReference>
<dbReference type="FunFam" id="3.40.50.410:FF:000001">
    <property type="entry name" value="Collagen, type XII, alpha 1"/>
    <property type="match status" value="2"/>
</dbReference>
<dbReference type="SUPFAM" id="SSF53300">
    <property type="entry name" value="vWA-like"/>
    <property type="match status" value="2"/>
</dbReference>
<dbReference type="GO" id="GO:0005581">
    <property type="term" value="C:collagen trimer"/>
    <property type="evidence" value="ECO:0007669"/>
    <property type="project" value="UniProtKB-KW"/>
</dbReference>
<dbReference type="Ensembl" id="ENSLCAT00010011232.1">
    <property type="protein sequence ID" value="ENSLCAP00010010996.1"/>
    <property type="gene ID" value="ENSLCAG00010004721.1"/>
</dbReference>
<evidence type="ECO:0000256" key="3">
    <source>
        <dbReference type="ARBA" id="ARBA00022530"/>
    </source>
</evidence>
<dbReference type="GeneTree" id="ENSGT00940000153769"/>
<dbReference type="Pfam" id="PF00092">
    <property type="entry name" value="VWA"/>
    <property type="match status" value="2"/>
</dbReference>
<dbReference type="InterPro" id="IPR002035">
    <property type="entry name" value="VWF_A"/>
</dbReference>
<dbReference type="PROSITE" id="PS50853">
    <property type="entry name" value="FN3"/>
    <property type="match status" value="6"/>
</dbReference>
<evidence type="ECO:0000256" key="10">
    <source>
        <dbReference type="SAM" id="MobiDB-lite"/>
    </source>
</evidence>
<feature type="domain" description="Fibronectin type-III" evidence="12">
    <location>
        <begin position="635"/>
        <end position="725"/>
    </location>
</feature>
<dbReference type="Gene3D" id="2.60.40.10">
    <property type="entry name" value="Immunoglobulins"/>
    <property type="match status" value="6"/>
</dbReference>
<dbReference type="FunFam" id="2.60.40.10:FF:000234">
    <property type="entry name" value="Collagen, type XII, alpha 1"/>
    <property type="match status" value="1"/>
</dbReference>
<name>A0A4W6CH85_LATCA</name>
<dbReference type="SMART" id="SM00210">
    <property type="entry name" value="TSPN"/>
    <property type="match status" value="1"/>
</dbReference>
<evidence type="ECO:0000259" key="11">
    <source>
        <dbReference type="PROSITE" id="PS50234"/>
    </source>
</evidence>
<dbReference type="InterPro" id="IPR036465">
    <property type="entry name" value="vWFA_dom_sf"/>
</dbReference>
<feature type="region of interest" description="Disordered" evidence="10">
    <location>
        <begin position="1408"/>
        <end position="1482"/>
    </location>
</feature>